<dbReference type="InterPro" id="IPR050697">
    <property type="entry name" value="Adenylyl/Guanylyl_Cyclase_3/4"/>
</dbReference>
<dbReference type="GO" id="GO:0035556">
    <property type="term" value="P:intracellular signal transduction"/>
    <property type="evidence" value="ECO:0007669"/>
    <property type="project" value="InterPro"/>
</dbReference>
<gene>
    <name evidence="2" type="ORF">S01H1_02737</name>
</gene>
<dbReference type="SUPFAM" id="SSF55073">
    <property type="entry name" value="Nucleotide cyclase"/>
    <property type="match status" value="1"/>
</dbReference>
<dbReference type="Pfam" id="PF00211">
    <property type="entry name" value="Guanylate_cyc"/>
    <property type="match status" value="1"/>
</dbReference>
<sequence>MTQEAARAAFVSLRELDVTDLLPQVRAPTLVLHRRQLPWPVVDVARGLASRIPEARLALLEGESLAPFLGDRDAVLSAIDEFLGEGEEAAGGPAPSGLVTILFTDMEGSTSLTQRVGDAKAQEVLRTHNRIVRDALKAHSGSEVKHTGDGIMASFTSASRALECAIDIQRALAQHNEAAAARPSTGSGRAEVIRVRIGLNAGEPVAEEEDLFGTAVQLAARICAQAEPGEILAPIVVRELAAGKGFLLADRGDVTLRGFEDPVRLYEVHWR</sequence>
<name>X0T4D4_9ZZZZ</name>
<dbReference type="Gene3D" id="3.40.50.1820">
    <property type="entry name" value="alpha/beta hydrolase"/>
    <property type="match status" value="1"/>
</dbReference>
<dbReference type="InterPro" id="IPR029058">
    <property type="entry name" value="AB_hydrolase_fold"/>
</dbReference>
<organism evidence="2">
    <name type="scientific">marine sediment metagenome</name>
    <dbReference type="NCBI Taxonomy" id="412755"/>
    <lineage>
        <taxon>unclassified sequences</taxon>
        <taxon>metagenomes</taxon>
        <taxon>ecological metagenomes</taxon>
    </lineage>
</organism>
<protein>
    <recommendedName>
        <fullName evidence="1">Guanylate cyclase domain-containing protein</fullName>
    </recommendedName>
</protein>
<dbReference type="InterPro" id="IPR001054">
    <property type="entry name" value="A/G_cyclase"/>
</dbReference>
<dbReference type="PROSITE" id="PS50125">
    <property type="entry name" value="GUANYLATE_CYCLASE_2"/>
    <property type="match status" value="1"/>
</dbReference>
<dbReference type="SUPFAM" id="SSF53474">
    <property type="entry name" value="alpha/beta-Hydrolases"/>
    <property type="match status" value="1"/>
</dbReference>
<dbReference type="CDD" id="cd07302">
    <property type="entry name" value="CHD"/>
    <property type="match status" value="1"/>
</dbReference>
<evidence type="ECO:0000313" key="2">
    <source>
        <dbReference type="EMBL" id="GAF70925.1"/>
    </source>
</evidence>
<dbReference type="AlphaFoldDB" id="X0T4D4"/>
<dbReference type="Gene3D" id="3.30.70.1230">
    <property type="entry name" value="Nucleotide cyclase"/>
    <property type="match status" value="1"/>
</dbReference>
<proteinExistence type="predicted"/>
<dbReference type="PANTHER" id="PTHR43081:SF1">
    <property type="entry name" value="ADENYLATE CYCLASE, TERMINAL-DIFFERENTIATION SPECIFIC"/>
    <property type="match status" value="1"/>
</dbReference>
<feature type="non-terminal residue" evidence="2">
    <location>
        <position position="271"/>
    </location>
</feature>
<evidence type="ECO:0000259" key="1">
    <source>
        <dbReference type="PROSITE" id="PS50125"/>
    </source>
</evidence>
<accession>X0T4D4</accession>
<dbReference type="SMART" id="SM00044">
    <property type="entry name" value="CYCc"/>
    <property type="match status" value="1"/>
</dbReference>
<comment type="caution">
    <text evidence="2">The sequence shown here is derived from an EMBL/GenBank/DDBJ whole genome shotgun (WGS) entry which is preliminary data.</text>
</comment>
<dbReference type="GO" id="GO:0009190">
    <property type="term" value="P:cyclic nucleotide biosynthetic process"/>
    <property type="evidence" value="ECO:0007669"/>
    <property type="project" value="InterPro"/>
</dbReference>
<dbReference type="InterPro" id="IPR029787">
    <property type="entry name" value="Nucleotide_cyclase"/>
</dbReference>
<feature type="domain" description="Guanylate cyclase" evidence="1">
    <location>
        <begin position="100"/>
        <end position="223"/>
    </location>
</feature>
<dbReference type="EMBL" id="BARS01001371">
    <property type="protein sequence ID" value="GAF70925.1"/>
    <property type="molecule type" value="Genomic_DNA"/>
</dbReference>
<dbReference type="PANTHER" id="PTHR43081">
    <property type="entry name" value="ADENYLATE CYCLASE, TERMINAL-DIFFERENTIATION SPECIFIC-RELATED"/>
    <property type="match status" value="1"/>
</dbReference>
<reference evidence="2" key="1">
    <citation type="journal article" date="2014" name="Front. Microbiol.">
        <title>High frequency of phylogenetically diverse reductive dehalogenase-homologous genes in deep subseafloor sedimentary metagenomes.</title>
        <authorList>
            <person name="Kawai M."/>
            <person name="Futagami T."/>
            <person name="Toyoda A."/>
            <person name="Takaki Y."/>
            <person name="Nishi S."/>
            <person name="Hori S."/>
            <person name="Arai W."/>
            <person name="Tsubouchi T."/>
            <person name="Morono Y."/>
            <person name="Uchiyama I."/>
            <person name="Ito T."/>
            <person name="Fujiyama A."/>
            <person name="Inagaki F."/>
            <person name="Takami H."/>
        </authorList>
    </citation>
    <scope>NUCLEOTIDE SEQUENCE</scope>
    <source>
        <strain evidence="2">Expedition CK06-06</strain>
    </source>
</reference>